<keyword evidence="4 7" id="KW-0812">Transmembrane</keyword>
<dbReference type="GO" id="GO:0015990">
    <property type="term" value="P:electron transport coupled proton transport"/>
    <property type="evidence" value="ECO:0007669"/>
    <property type="project" value="TreeGrafter"/>
</dbReference>
<feature type="domain" description="NADH-Ubiquinone oxidoreductase (complex I) chain 5 N-terminal" evidence="10">
    <location>
        <begin position="73"/>
        <end position="111"/>
    </location>
</feature>
<dbReference type="Proteomes" id="UP000260823">
    <property type="component" value="Unassembled WGS sequence"/>
</dbReference>
<dbReference type="PANTHER" id="PTHR42829">
    <property type="entry name" value="NADH-UBIQUINONE OXIDOREDUCTASE CHAIN 5"/>
    <property type="match status" value="1"/>
</dbReference>
<evidence type="ECO:0000313" key="11">
    <source>
        <dbReference type="EMBL" id="RFZ85305.1"/>
    </source>
</evidence>
<dbReference type="InterPro" id="IPR001750">
    <property type="entry name" value="ND/Mrp_TM"/>
</dbReference>
<feature type="transmembrane region" description="Helical" evidence="7">
    <location>
        <begin position="81"/>
        <end position="101"/>
    </location>
</feature>
<name>A0A3E2NWB7_9SPHI</name>
<dbReference type="PANTHER" id="PTHR42829:SF1">
    <property type="entry name" value="INORGANIC CARBON TRANSPORTER SUBUNIT DABB-RELATED"/>
    <property type="match status" value="1"/>
</dbReference>
<feature type="transmembrane region" description="Helical" evidence="7">
    <location>
        <begin position="276"/>
        <end position="296"/>
    </location>
</feature>
<keyword evidence="2 7" id="KW-0813">Transport</keyword>
<keyword evidence="3 7" id="KW-1003">Cell membrane</keyword>
<evidence type="ECO:0000259" key="10">
    <source>
        <dbReference type="Pfam" id="PF00662"/>
    </source>
</evidence>
<feature type="transmembrane region" description="Helical" evidence="7">
    <location>
        <begin position="468"/>
        <end position="490"/>
    </location>
</feature>
<comment type="subunit">
    <text evidence="7">Forms a complex with DabA.</text>
</comment>
<evidence type="ECO:0000256" key="1">
    <source>
        <dbReference type="ARBA" id="ARBA00004127"/>
    </source>
</evidence>
<feature type="transmembrane region" description="Helical" evidence="7">
    <location>
        <begin position="426"/>
        <end position="448"/>
    </location>
</feature>
<proteinExistence type="inferred from homology"/>
<dbReference type="GO" id="GO:0012505">
    <property type="term" value="C:endomembrane system"/>
    <property type="evidence" value="ECO:0007669"/>
    <property type="project" value="UniProtKB-SubCell"/>
</dbReference>
<evidence type="ECO:0000256" key="6">
    <source>
        <dbReference type="ARBA" id="ARBA00023136"/>
    </source>
</evidence>
<evidence type="ECO:0000256" key="7">
    <source>
        <dbReference type="HAMAP-Rule" id="MF_00862"/>
    </source>
</evidence>
<dbReference type="GO" id="GO:0005886">
    <property type="term" value="C:plasma membrane"/>
    <property type="evidence" value="ECO:0007669"/>
    <property type="project" value="UniProtKB-SubCell"/>
</dbReference>
<feature type="transmembrane region" description="Helical" evidence="7">
    <location>
        <begin position="167"/>
        <end position="186"/>
    </location>
</feature>
<gene>
    <name evidence="7" type="primary">dabB</name>
    <name evidence="11" type="ORF">DYU05_06830</name>
</gene>
<keyword evidence="12" id="KW-1185">Reference proteome</keyword>
<dbReference type="AlphaFoldDB" id="A0A3E2NWB7"/>
<organism evidence="11 12">
    <name type="scientific">Mucilaginibacter terrenus</name>
    <dbReference type="NCBI Taxonomy" id="2482727"/>
    <lineage>
        <taxon>Bacteria</taxon>
        <taxon>Pseudomonadati</taxon>
        <taxon>Bacteroidota</taxon>
        <taxon>Sphingobacteriia</taxon>
        <taxon>Sphingobacteriales</taxon>
        <taxon>Sphingobacteriaceae</taxon>
        <taxon>Mucilaginibacter</taxon>
    </lineage>
</organism>
<dbReference type="Pfam" id="PF00361">
    <property type="entry name" value="Proton_antipo_M"/>
    <property type="match status" value="1"/>
</dbReference>
<evidence type="ECO:0000313" key="12">
    <source>
        <dbReference type="Proteomes" id="UP000260823"/>
    </source>
</evidence>
<accession>A0A3E2NWB7</accession>
<comment type="caution">
    <text evidence="11">The sequence shown here is derived from an EMBL/GenBank/DDBJ whole genome shotgun (WGS) entry which is preliminary data.</text>
</comment>
<feature type="transmembrane region" description="Helical" evidence="7">
    <location>
        <begin position="39"/>
        <end position="61"/>
    </location>
</feature>
<evidence type="ECO:0000256" key="8">
    <source>
        <dbReference type="RuleBase" id="RU000320"/>
    </source>
</evidence>
<dbReference type="PRINTS" id="PR01434">
    <property type="entry name" value="NADHDHGNASE5"/>
</dbReference>
<dbReference type="GO" id="GO:0003954">
    <property type="term" value="F:NADH dehydrogenase activity"/>
    <property type="evidence" value="ECO:0007669"/>
    <property type="project" value="TreeGrafter"/>
</dbReference>
<keyword evidence="6 7" id="KW-0472">Membrane</keyword>
<dbReference type="InterPro" id="IPR001516">
    <property type="entry name" value="Proton_antipo_N"/>
</dbReference>
<dbReference type="RefSeq" id="WP_117382205.1">
    <property type="nucleotide sequence ID" value="NZ_QWDE01000001.1"/>
</dbReference>
<dbReference type="EMBL" id="QWDE01000001">
    <property type="protein sequence ID" value="RFZ85305.1"/>
    <property type="molecule type" value="Genomic_DNA"/>
</dbReference>
<evidence type="ECO:0000256" key="3">
    <source>
        <dbReference type="ARBA" id="ARBA00022475"/>
    </source>
</evidence>
<keyword evidence="5 7" id="KW-1133">Transmembrane helix</keyword>
<keyword evidence="11" id="KW-0830">Ubiquinone</keyword>
<reference evidence="11 12" key="1">
    <citation type="submission" date="2018-08" db="EMBL/GenBank/DDBJ databases">
        <title>Mucilaginibacter terrae sp. nov., isolated from manganese diggings.</title>
        <authorList>
            <person name="Huang Y."/>
            <person name="Zhou Z."/>
        </authorList>
    </citation>
    <scope>NUCLEOTIDE SEQUENCE [LARGE SCALE GENOMIC DNA]</scope>
    <source>
        <strain evidence="11 12">ZH6</strain>
    </source>
</reference>
<evidence type="ECO:0000256" key="2">
    <source>
        <dbReference type="ARBA" id="ARBA00022448"/>
    </source>
</evidence>
<sequence>MNGHLLNVVIVSPAMFMATAMVANRQFGASLRLIKRMSLIATTLAIITVAFIAITTTITGSAESNLFVAEGLGISLRFDPLSVIMFTMIALISFVVVKFSFNYLDGDAKQGIFIGRLSATIASVQFLVLSGNLGILLVSWVLTSVFLHRLLLFYPDRPGAIIAARKKFIIARVGDACLIIAIILLYKEFGTGNLNYISKQVKAHFAHGTLPGEVEASAVFLALAAMLKSAQFPTHGWLIEVMETPTPVSALLHAGLLNAGPFLIIRMAFIIHASTYAPLLLISIGGFTALFASAVYLTQTSIKTALSYSSVAHMGFSLLVCGLGVFPAAMLHLVAHSFYKAHAFLSSGSTIDVLRASKFESVKRTGNPVKIIIGITLALIVYTGFAGMLGVDTTKHFSLFAIGAIMVLGLSRLLTSVTDSNGSAALLLRAGFITMLISVAFFSLEALSNHLIAAEVPEIGPNTATQKLFMSILLCAFAAAVLIQILAPIIPNRNSYRSIALHIRNGLYVNSAFDRLIGSLTIYSTGKTSSGLIRGKKQ</sequence>
<evidence type="ECO:0000256" key="5">
    <source>
        <dbReference type="ARBA" id="ARBA00022989"/>
    </source>
</evidence>
<dbReference type="GO" id="GO:0042773">
    <property type="term" value="P:ATP synthesis coupled electron transport"/>
    <property type="evidence" value="ECO:0007669"/>
    <property type="project" value="InterPro"/>
</dbReference>
<protein>
    <recommendedName>
        <fullName evidence="7">Probable inorganic carbon transporter subunit DabB</fullName>
    </recommendedName>
</protein>
<dbReference type="OrthoDB" id="9807568at2"/>
<evidence type="ECO:0000256" key="4">
    <source>
        <dbReference type="ARBA" id="ARBA00022692"/>
    </source>
</evidence>
<comment type="similarity">
    <text evidence="7">Belongs to the inorganic carbon transporter (TC 9.A.2) DabB family.</text>
</comment>
<comment type="function">
    <text evidence="7">Part of an energy-coupled inorganic carbon pump.</text>
</comment>
<feature type="transmembrane region" description="Helical" evidence="7">
    <location>
        <begin position="316"/>
        <end position="335"/>
    </location>
</feature>
<feature type="transmembrane region" description="Helical" evidence="7">
    <location>
        <begin position="397"/>
        <end position="414"/>
    </location>
</feature>
<feature type="domain" description="NADH:quinone oxidoreductase/Mrp antiporter transmembrane" evidence="9">
    <location>
        <begin position="130"/>
        <end position="368"/>
    </location>
</feature>
<feature type="transmembrane region" description="Helical" evidence="7">
    <location>
        <begin position="250"/>
        <end position="269"/>
    </location>
</feature>
<dbReference type="InterPro" id="IPR003945">
    <property type="entry name" value="NU5C-like"/>
</dbReference>
<comment type="subcellular location">
    <subcellularLocation>
        <location evidence="7">Cell membrane</location>
        <topology evidence="7">Multi-pass membrane protein</topology>
    </subcellularLocation>
    <subcellularLocation>
        <location evidence="1">Endomembrane system</location>
        <topology evidence="1">Multi-pass membrane protein</topology>
    </subcellularLocation>
    <subcellularLocation>
        <location evidence="8">Membrane</location>
        <topology evidence="8">Multi-pass membrane protein</topology>
    </subcellularLocation>
</comment>
<feature type="transmembrane region" description="Helical" evidence="7">
    <location>
        <begin position="135"/>
        <end position="155"/>
    </location>
</feature>
<feature type="transmembrane region" description="Helical" evidence="7">
    <location>
        <begin position="371"/>
        <end position="391"/>
    </location>
</feature>
<evidence type="ECO:0000259" key="9">
    <source>
        <dbReference type="Pfam" id="PF00361"/>
    </source>
</evidence>
<dbReference type="InterPro" id="IPR046396">
    <property type="entry name" value="Transporter_DabB"/>
</dbReference>
<dbReference type="HAMAP" id="MF_00862">
    <property type="entry name" value="DabB"/>
    <property type="match status" value="1"/>
</dbReference>
<dbReference type="Pfam" id="PF00662">
    <property type="entry name" value="Proton_antipo_N"/>
    <property type="match status" value="1"/>
</dbReference>
<feature type="transmembrane region" description="Helical" evidence="7">
    <location>
        <begin position="6"/>
        <end position="27"/>
    </location>
</feature>
<dbReference type="GO" id="GO:0008137">
    <property type="term" value="F:NADH dehydrogenase (ubiquinone) activity"/>
    <property type="evidence" value="ECO:0007669"/>
    <property type="project" value="InterPro"/>
</dbReference>